<dbReference type="Proteomes" id="UP000031675">
    <property type="component" value="Unassembled WGS sequence"/>
</dbReference>
<feature type="region of interest" description="Disordered" evidence="1">
    <location>
        <begin position="229"/>
        <end position="249"/>
    </location>
</feature>
<sequence length="249" mass="25370">MEMIAALPTAAGAATQWVLAPFARLGEPWLGGASWGLAVLLVGTAWRLPLWPLLVRSAAAGIVRTRLLAANAAEHEPLGRKDAAARAEWELRERGLRRPAEAAVGRAAALLQVAAVLVIVVWSRTGEAAGAAAFAGLDSLAAPPVASGPGGVAWALLLCAAATATGIAAERASGVRDERRRFFTTRIAPLIFLGLGLFLPAATVVAFAAAMVLSLAATLAATRTPAVRGDAAAEEQGPQQEPAAEGGIA</sequence>
<feature type="transmembrane region" description="Helical" evidence="2">
    <location>
        <begin position="103"/>
        <end position="122"/>
    </location>
</feature>
<name>A0A0C2JMR0_9ACTN</name>
<proteinExistence type="predicted"/>
<dbReference type="STRING" id="183763.LP52_02700"/>
<organism evidence="3 4">
    <name type="scientific">Streptomonospora alba</name>
    <dbReference type="NCBI Taxonomy" id="183763"/>
    <lineage>
        <taxon>Bacteria</taxon>
        <taxon>Bacillati</taxon>
        <taxon>Actinomycetota</taxon>
        <taxon>Actinomycetes</taxon>
        <taxon>Streptosporangiales</taxon>
        <taxon>Nocardiopsidaceae</taxon>
        <taxon>Streptomonospora</taxon>
    </lineage>
</organism>
<gene>
    <name evidence="3" type="ORF">LP52_02700</name>
</gene>
<reference evidence="4" key="1">
    <citation type="journal article" date="2015" name="Chem. Biol.">
        <title>Structure, bioactivity, and resistance mechanism of streptomonomicin, an unusual lasso Peptide from an understudied halophilic actinomycete.</title>
        <authorList>
            <person name="Metelev M."/>
            <person name="Tietz J.I."/>
            <person name="Melby J.O."/>
            <person name="Blair P.M."/>
            <person name="Zhu L."/>
            <person name="Livnat I."/>
            <person name="Severinov K."/>
            <person name="Mitchell D.A."/>
        </authorList>
    </citation>
    <scope>NUCLEOTIDE SEQUENCE [LARGE SCALE GENOMIC DNA]</scope>
    <source>
        <strain evidence="4">YIM 90003</strain>
    </source>
</reference>
<feature type="transmembrane region" description="Helical" evidence="2">
    <location>
        <begin position="151"/>
        <end position="169"/>
    </location>
</feature>
<comment type="caution">
    <text evidence="3">The sequence shown here is derived from an EMBL/GenBank/DDBJ whole genome shotgun (WGS) entry which is preliminary data.</text>
</comment>
<evidence type="ECO:0000313" key="3">
    <source>
        <dbReference type="EMBL" id="KII00236.1"/>
    </source>
</evidence>
<dbReference type="EMBL" id="JROO01000005">
    <property type="protein sequence ID" value="KII00236.1"/>
    <property type="molecule type" value="Genomic_DNA"/>
</dbReference>
<keyword evidence="4" id="KW-1185">Reference proteome</keyword>
<feature type="transmembrane region" description="Helical" evidence="2">
    <location>
        <begin position="32"/>
        <end position="54"/>
    </location>
</feature>
<dbReference type="RefSeq" id="WP_040270450.1">
    <property type="nucleotide sequence ID" value="NZ_JROO01000005.1"/>
</dbReference>
<evidence type="ECO:0000313" key="4">
    <source>
        <dbReference type="Proteomes" id="UP000031675"/>
    </source>
</evidence>
<feature type="transmembrane region" description="Helical" evidence="2">
    <location>
        <begin position="190"/>
        <end position="217"/>
    </location>
</feature>
<keyword evidence="2" id="KW-1133">Transmembrane helix</keyword>
<protein>
    <submittedName>
        <fullName evidence="3">Uncharacterized protein</fullName>
    </submittedName>
</protein>
<feature type="compositionally biased region" description="Low complexity" evidence="1">
    <location>
        <begin position="234"/>
        <end position="249"/>
    </location>
</feature>
<evidence type="ECO:0000256" key="1">
    <source>
        <dbReference type="SAM" id="MobiDB-lite"/>
    </source>
</evidence>
<keyword evidence="2" id="KW-0812">Transmembrane</keyword>
<accession>A0A0C2JMR0</accession>
<dbReference type="AlphaFoldDB" id="A0A0C2JMR0"/>
<keyword evidence="2" id="KW-0472">Membrane</keyword>
<evidence type="ECO:0000256" key="2">
    <source>
        <dbReference type="SAM" id="Phobius"/>
    </source>
</evidence>